<dbReference type="KEGG" id="ptm:GSPATT00009788001"/>
<reference evidence="2 3" key="1">
    <citation type="journal article" date="2006" name="Nature">
        <title>Global trends of whole-genome duplications revealed by the ciliate Paramecium tetraurelia.</title>
        <authorList>
            <consortium name="Genoscope"/>
            <person name="Aury J.-M."/>
            <person name="Jaillon O."/>
            <person name="Duret L."/>
            <person name="Noel B."/>
            <person name="Jubin C."/>
            <person name="Porcel B.M."/>
            <person name="Segurens B."/>
            <person name="Daubin V."/>
            <person name="Anthouard V."/>
            <person name="Aiach N."/>
            <person name="Arnaiz O."/>
            <person name="Billaut A."/>
            <person name="Beisson J."/>
            <person name="Blanc I."/>
            <person name="Bouhouche K."/>
            <person name="Camara F."/>
            <person name="Duharcourt S."/>
            <person name="Guigo R."/>
            <person name="Gogendeau D."/>
            <person name="Katinka M."/>
            <person name="Keller A.-M."/>
            <person name="Kissmehl R."/>
            <person name="Klotz C."/>
            <person name="Koll F."/>
            <person name="Le Moue A."/>
            <person name="Lepere C."/>
            <person name="Malinsky S."/>
            <person name="Nowacki M."/>
            <person name="Nowak J.K."/>
            <person name="Plattner H."/>
            <person name="Poulain J."/>
            <person name="Ruiz F."/>
            <person name="Serrano V."/>
            <person name="Zagulski M."/>
            <person name="Dessen P."/>
            <person name="Betermier M."/>
            <person name="Weissenbach J."/>
            <person name="Scarpelli C."/>
            <person name="Schachter V."/>
            <person name="Sperling L."/>
            <person name="Meyer E."/>
            <person name="Cohen J."/>
            <person name="Wincker P."/>
        </authorList>
    </citation>
    <scope>NUCLEOTIDE SEQUENCE [LARGE SCALE GENOMIC DNA]</scope>
    <source>
        <strain evidence="2 3">Stock d4-2</strain>
    </source>
</reference>
<keyword evidence="1" id="KW-0812">Transmembrane</keyword>
<evidence type="ECO:0000313" key="2">
    <source>
        <dbReference type="EMBL" id="CAK73473.1"/>
    </source>
</evidence>
<keyword evidence="3" id="KW-1185">Reference proteome</keyword>
<keyword evidence="1" id="KW-0472">Membrane</keyword>
<keyword evidence="1" id="KW-1133">Transmembrane helix</keyword>
<accession>A0CRQ6</accession>
<dbReference type="EMBL" id="CT868152">
    <property type="protein sequence ID" value="CAK73473.1"/>
    <property type="molecule type" value="Genomic_DNA"/>
</dbReference>
<evidence type="ECO:0000256" key="1">
    <source>
        <dbReference type="SAM" id="Phobius"/>
    </source>
</evidence>
<name>A0CRQ6_PARTE</name>
<dbReference type="InParanoid" id="A0CRQ6"/>
<dbReference type="Proteomes" id="UP000000600">
    <property type="component" value="Unassembled WGS sequence"/>
</dbReference>
<dbReference type="HOGENOM" id="CLU_2404266_0_0_1"/>
<sequence>MANIIQFQFYQNMRWQINLLLILIVFNFILLKNRILQQFHTYSKYLNSHKSSCQLILRIKYKNQTHNENNFSTSLIQKQQHYFVEGLFTQRNK</sequence>
<evidence type="ECO:0008006" key="4">
    <source>
        <dbReference type="Google" id="ProtNLM"/>
    </source>
</evidence>
<feature type="transmembrane region" description="Helical" evidence="1">
    <location>
        <begin position="15"/>
        <end position="31"/>
    </location>
</feature>
<protein>
    <recommendedName>
        <fullName evidence="4">Transmembrane protein</fullName>
    </recommendedName>
</protein>
<dbReference type="GeneID" id="5026655"/>
<proteinExistence type="predicted"/>
<gene>
    <name evidence="2" type="ORF">GSPATT00009788001</name>
</gene>
<organism evidence="2 3">
    <name type="scientific">Paramecium tetraurelia</name>
    <dbReference type="NCBI Taxonomy" id="5888"/>
    <lineage>
        <taxon>Eukaryota</taxon>
        <taxon>Sar</taxon>
        <taxon>Alveolata</taxon>
        <taxon>Ciliophora</taxon>
        <taxon>Intramacronucleata</taxon>
        <taxon>Oligohymenophorea</taxon>
        <taxon>Peniculida</taxon>
        <taxon>Parameciidae</taxon>
        <taxon>Paramecium</taxon>
    </lineage>
</organism>
<dbReference type="AlphaFoldDB" id="A0CRQ6"/>
<evidence type="ECO:0000313" key="3">
    <source>
        <dbReference type="Proteomes" id="UP000000600"/>
    </source>
</evidence>
<dbReference type="RefSeq" id="XP_001440870.1">
    <property type="nucleotide sequence ID" value="XM_001440833.1"/>
</dbReference>